<dbReference type="GO" id="GO:0046695">
    <property type="term" value="C:SLIK (SAGA-like) complex"/>
    <property type="evidence" value="ECO:0007669"/>
    <property type="project" value="InterPro"/>
</dbReference>
<dbReference type="InterPro" id="IPR036427">
    <property type="entry name" value="Bromodomain-like_sf"/>
</dbReference>
<reference evidence="9 10" key="1">
    <citation type="submission" date="2022-11" db="EMBL/GenBank/DDBJ databases">
        <title>Mucor velutinosus strain NIH1002 WGS.</title>
        <authorList>
            <person name="Subramanian P."/>
            <person name="Mullikin J.C."/>
            <person name="Segre J.A."/>
            <person name="Zelazny A.M."/>
        </authorList>
    </citation>
    <scope>NUCLEOTIDE SEQUENCE [LARGE SCALE GENOMIC DNA]</scope>
    <source>
        <strain evidence="9 10">NIH1002</strain>
    </source>
</reference>
<protein>
    <submittedName>
        <fullName evidence="9">Nucleolar GTP-binding protein 1</fullName>
    </submittedName>
</protein>
<feature type="compositionally biased region" description="Acidic residues" evidence="7">
    <location>
        <begin position="392"/>
        <end position="402"/>
    </location>
</feature>
<keyword evidence="2" id="KW-0805">Transcription regulation</keyword>
<dbReference type="GO" id="GO:0046982">
    <property type="term" value="F:protein heterodimerization activity"/>
    <property type="evidence" value="ECO:0007669"/>
    <property type="project" value="InterPro"/>
</dbReference>
<dbReference type="SMART" id="SM00576">
    <property type="entry name" value="BTP"/>
    <property type="match status" value="1"/>
</dbReference>
<keyword evidence="10" id="KW-1185">Reference proteome</keyword>
<comment type="caution">
    <text evidence="9">The sequence shown here is derived from an EMBL/GenBank/DDBJ whole genome shotgun (WGS) entry which is preliminary data.</text>
</comment>
<feature type="compositionally biased region" description="Acidic residues" evidence="7">
    <location>
        <begin position="724"/>
        <end position="736"/>
    </location>
</feature>
<dbReference type="GO" id="GO:0005634">
    <property type="term" value="C:nucleus"/>
    <property type="evidence" value="ECO:0007669"/>
    <property type="project" value="UniProtKB-SubCell"/>
</dbReference>
<dbReference type="GO" id="GO:0005198">
    <property type="term" value="F:structural molecule activity"/>
    <property type="evidence" value="ECO:0007669"/>
    <property type="project" value="TreeGrafter"/>
</dbReference>
<dbReference type="PANTHER" id="PTHR47343:SF1">
    <property type="entry name" value="TRANSCRIPTIONAL ACTIVATOR SPT7"/>
    <property type="match status" value="1"/>
</dbReference>
<name>A0AAN7DIS1_9FUNG</name>
<dbReference type="GO" id="GO:0006357">
    <property type="term" value="P:regulation of transcription by RNA polymerase II"/>
    <property type="evidence" value="ECO:0007669"/>
    <property type="project" value="TreeGrafter"/>
</dbReference>
<dbReference type="PRINTS" id="PR00503">
    <property type="entry name" value="BROMODOMAIN"/>
</dbReference>
<dbReference type="InterPro" id="IPR018359">
    <property type="entry name" value="Bromodomain_CS"/>
</dbReference>
<evidence type="ECO:0000313" key="10">
    <source>
        <dbReference type="Proteomes" id="UP001304243"/>
    </source>
</evidence>
<dbReference type="EMBL" id="JASEJX010000014">
    <property type="protein sequence ID" value="KAK4516715.1"/>
    <property type="molecule type" value="Genomic_DNA"/>
</dbReference>
<evidence type="ECO:0000256" key="5">
    <source>
        <dbReference type="ARBA" id="ARBA00023242"/>
    </source>
</evidence>
<dbReference type="InterPro" id="IPR037782">
    <property type="entry name" value="Spt7"/>
</dbReference>
<evidence type="ECO:0000313" key="9">
    <source>
        <dbReference type="EMBL" id="KAK4516715.1"/>
    </source>
</evidence>
<dbReference type="GO" id="GO:0000124">
    <property type="term" value="C:SAGA complex"/>
    <property type="evidence" value="ECO:0007669"/>
    <property type="project" value="InterPro"/>
</dbReference>
<keyword evidence="3 6" id="KW-0103">Bromodomain</keyword>
<dbReference type="InterPro" id="IPR009072">
    <property type="entry name" value="Histone-fold"/>
</dbReference>
<dbReference type="Gene3D" id="1.20.920.10">
    <property type="entry name" value="Bromodomain-like"/>
    <property type="match status" value="1"/>
</dbReference>
<feature type="region of interest" description="Disordered" evidence="7">
    <location>
        <begin position="1024"/>
        <end position="1097"/>
    </location>
</feature>
<dbReference type="PANTHER" id="PTHR47343">
    <property type="entry name" value="TRANSCRIPTIONAL ACTIVATOR SPT7"/>
    <property type="match status" value="1"/>
</dbReference>
<feature type="compositionally biased region" description="Low complexity" evidence="7">
    <location>
        <begin position="737"/>
        <end position="749"/>
    </location>
</feature>
<dbReference type="SMART" id="SM00297">
    <property type="entry name" value="BROMO"/>
    <property type="match status" value="1"/>
</dbReference>
<feature type="domain" description="Bromo" evidence="8">
    <location>
        <begin position="292"/>
        <end position="362"/>
    </location>
</feature>
<feature type="compositionally biased region" description="Basic and acidic residues" evidence="7">
    <location>
        <begin position="201"/>
        <end position="213"/>
    </location>
</feature>
<dbReference type="RefSeq" id="XP_064683381.1">
    <property type="nucleotide sequence ID" value="XM_064830879.1"/>
</dbReference>
<dbReference type="CDD" id="cd22927">
    <property type="entry name" value="HFD_SPT7"/>
    <property type="match status" value="1"/>
</dbReference>
<evidence type="ECO:0000256" key="1">
    <source>
        <dbReference type="ARBA" id="ARBA00004123"/>
    </source>
</evidence>
<feature type="compositionally biased region" description="Polar residues" evidence="7">
    <location>
        <begin position="709"/>
        <end position="720"/>
    </location>
</feature>
<proteinExistence type="predicted"/>
<keyword evidence="4" id="KW-0804">Transcription</keyword>
<dbReference type="GO" id="GO:0006325">
    <property type="term" value="P:chromatin organization"/>
    <property type="evidence" value="ECO:0007669"/>
    <property type="project" value="UniProtKB-ARBA"/>
</dbReference>
<feature type="region of interest" description="Disordered" evidence="7">
    <location>
        <begin position="383"/>
        <end position="447"/>
    </location>
</feature>
<keyword evidence="5" id="KW-0539">Nucleus</keyword>
<dbReference type="Pfam" id="PF00439">
    <property type="entry name" value="Bromodomain"/>
    <property type="match status" value="1"/>
</dbReference>
<dbReference type="PROSITE" id="PS50014">
    <property type="entry name" value="BROMODOMAIN_2"/>
    <property type="match status" value="1"/>
</dbReference>
<dbReference type="Gene3D" id="1.10.20.10">
    <property type="entry name" value="Histone, subunit A"/>
    <property type="match status" value="1"/>
</dbReference>
<comment type="subcellular location">
    <subcellularLocation>
        <location evidence="1">Nucleus</location>
    </subcellularLocation>
</comment>
<dbReference type="Proteomes" id="UP001304243">
    <property type="component" value="Unassembled WGS sequence"/>
</dbReference>
<evidence type="ECO:0000256" key="6">
    <source>
        <dbReference type="PROSITE-ProRule" id="PRU00035"/>
    </source>
</evidence>
<feature type="region of interest" description="Disordered" evidence="7">
    <location>
        <begin position="988"/>
        <end position="1009"/>
    </location>
</feature>
<evidence type="ECO:0000256" key="3">
    <source>
        <dbReference type="ARBA" id="ARBA00023117"/>
    </source>
</evidence>
<dbReference type="InterPro" id="IPR001487">
    <property type="entry name" value="Bromodomain"/>
</dbReference>
<feature type="compositionally biased region" description="Basic and acidic residues" evidence="7">
    <location>
        <begin position="1050"/>
        <end position="1097"/>
    </location>
</feature>
<dbReference type="AlphaFoldDB" id="A0AAN7DIS1"/>
<dbReference type="Pfam" id="PF07524">
    <property type="entry name" value="Bromo_TP"/>
    <property type="match status" value="1"/>
</dbReference>
<dbReference type="SUPFAM" id="SSF47370">
    <property type="entry name" value="Bromodomain"/>
    <property type="match status" value="1"/>
</dbReference>
<dbReference type="GeneID" id="89955379"/>
<evidence type="ECO:0000256" key="2">
    <source>
        <dbReference type="ARBA" id="ARBA00023015"/>
    </source>
</evidence>
<feature type="region of interest" description="Disordered" evidence="7">
    <location>
        <begin position="201"/>
        <end position="223"/>
    </location>
</feature>
<gene>
    <name evidence="9" type="primary">NOG1</name>
    <name evidence="9" type="ORF">ATC70_011693</name>
</gene>
<sequence>MATSTQLPTKLPPWPRLSYALAKHLVHKDVPKTFLTPAEEEHLHTALASFQQWQHFIELKMDTAAGPECQFTSHQLTAFRVRALLSEQFIPHFFQHNKQEDQQNRPCCQQLRLDIDKLCLEARQIQDNQETTIAKLEIPKNQLLLDTDSTTTITAEEQQQIQQDEQQHAAQNSDHVPLLDIYHTLEFDMAAMIEQRKLEEYQAQEEAHDEEKSQNNNNNSTLHILDDSDQFNLKYLLKGIADNREKTNLTDRELRNLLLDVKPHKSKWANDDKVGQEDLYEACEKLLTDLKNYTEHSTPFLTKVSKREAPDYYEVIKNPMDLGTVSKKLKAFQYKNKKEFANDLHLIYQNCLDYNTDPHSEYRKHAIAMRRKTDRLLPRVPDINVKERFGGEEGDDPMDMSEDERASATPAPESGVIPTIKLTLNNNHRERSASRASRERSVTHDSLVDEGFHANYAGKHPKKGTTQPHTAIDTAHEEQSLHQELEMDKGELQNTIWREVTKKTRAKATTDIEKQYQFDFGNRHAITISSLDMERFSLMERLHHQPESTKKLMRCSRAAFSRWLERYEGMGGGIYDNFDLNSEDEDGFDGGFFFSRKSDQPKPTDEDDAIRNDLFLPEYSTVPGLPEIEGVSEEINNADEYYGNEEEDEEKDGQQEHTASNKKKRELPVLLDQYSATKRTDHGLGALMDDNIKELTNIRFMYKKCNAIRNNTPLGESSNTIREEEQEEEEDDDDDASMPTSSTPTHTAPSIPPNACSDVSSIEISQEATHQMMQRTIIQLLTHAGFEAAQGGPLNVLTDLMAEYFTNIGKTIKTYCDTHSKDMTGEEILLHSLHENGVSQLEDLETYVTDDVEKYGHRLKDVSRRLEGTYQELVAGSTEASVHDESELFGDDDAFTAGLFGEALGQDFFGFKELGLDQEYNMSSLQIPAKLWFKNDESKLKKMAQGKTKEEPQCKHPAPPPFTPVESEDAFIGLLKPWYRKRMQDNPQNAAMEDEFKPTKKSNRPKYPPIHIRSANAAHINSNKRKALRDGSNTLHSTVLMEEKKKRKRMLEESKLQKKRQRLELKAQKLAEKEQKKKLREENRERERLAKQQKEKK</sequence>
<feature type="region of interest" description="Disordered" evidence="7">
    <location>
        <begin position="709"/>
        <end position="757"/>
    </location>
</feature>
<feature type="region of interest" description="Disordered" evidence="7">
    <location>
        <begin position="643"/>
        <end position="667"/>
    </location>
</feature>
<dbReference type="PROSITE" id="PS00633">
    <property type="entry name" value="BROMODOMAIN_1"/>
    <property type="match status" value="1"/>
</dbReference>
<evidence type="ECO:0000256" key="7">
    <source>
        <dbReference type="SAM" id="MobiDB-lite"/>
    </source>
</evidence>
<dbReference type="InterPro" id="IPR006565">
    <property type="entry name" value="BTP"/>
</dbReference>
<evidence type="ECO:0000256" key="4">
    <source>
        <dbReference type="ARBA" id="ARBA00023163"/>
    </source>
</evidence>
<evidence type="ECO:0000259" key="8">
    <source>
        <dbReference type="PROSITE" id="PS50014"/>
    </source>
</evidence>
<feature type="compositionally biased region" description="Basic and acidic residues" evidence="7">
    <location>
        <begin position="427"/>
        <end position="447"/>
    </location>
</feature>
<organism evidence="9 10">
    <name type="scientific">Mucor velutinosus</name>
    <dbReference type="NCBI Taxonomy" id="708070"/>
    <lineage>
        <taxon>Eukaryota</taxon>
        <taxon>Fungi</taxon>
        <taxon>Fungi incertae sedis</taxon>
        <taxon>Mucoromycota</taxon>
        <taxon>Mucoromycotina</taxon>
        <taxon>Mucoromycetes</taxon>
        <taxon>Mucorales</taxon>
        <taxon>Mucorineae</taxon>
        <taxon>Mucoraceae</taxon>
        <taxon>Mucor</taxon>
    </lineage>
</organism>
<accession>A0AAN7DIS1</accession>
<feature type="region of interest" description="Disordered" evidence="7">
    <location>
        <begin position="944"/>
        <end position="966"/>
    </location>
</feature>